<sequence length="38" mass="4238">MGVAFERIHHLLRASGVAIVFFRTRWLTLATLLKGANA</sequence>
<dbReference type="Proteomes" id="UP000008372">
    <property type="component" value="Unassembled WGS sequence"/>
</dbReference>
<accession>A0ABQ0IE57</accession>
<gene>
    <name evidence="1" type="ORF">GAGA_4739</name>
</gene>
<dbReference type="EMBL" id="BAEK01000085">
    <property type="protein sequence ID" value="GAC07563.1"/>
    <property type="molecule type" value="Genomic_DNA"/>
</dbReference>
<organism evidence="1 2">
    <name type="scientific">Paraglaciecola agarilytica NO2</name>
    <dbReference type="NCBI Taxonomy" id="1125747"/>
    <lineage>
        <taxon>Bacteria</taxon>
        <taxon>Pseudomonadati</taxon>
        <taxon>Pseudomonadota</taxon>
        <taxon>Gammaproteobacteria</taxon>
        <taxon>Alteromonadales</taxon>
        <taxon>Alteromonadaceae</taxon>
        <taxon>Paraglaciecola</taxon>
    </lineage>
</organism>
<evidence type="ECO:0000313" key="1">
    <source>
        <dbReference type="EMBL" id="GAC07563.1"/>
    </source>
</evidence>
<keyword evidence="2" id="KW-1185">Reference proteome</keyword>
<evidence type="ECO:0000313" key="2">
    <source>
        <dbReference type="Proteomes" id="UP000008372"/>
    </source>
</evidence>
<proteinExistence type="predicted"/>
<name>A0ABQ0IE57_9ALTE</name>
<protein>
    <submittedName>
        <fullName evidence="1">Uncharacterized protein</fullName>
    </submittedName>
</protein>
<comment type="caution">
    <text evidence="1">The sequence shown here is derived from an EMBL/GenBank/DDBJ whole genome shotgun (WGS) entry which is preliminary data.</text>
</comment>
<reference evidence="1 2" key="1">
    <citation type="journal article" date="2014" name="Environ. Microbiol.">
        <title>Comparative genomics of the marine bacterial genus Glaciecola reveals the high degree of genomic diversity and genomic characteristic for cold adaptation.</title>
        <authorList>
            <person name="Qin Q.L."/>
            <person name="Xie B.B."/>
            <person name="Yu Y."/>
            <person name="Shu Y.L."/>
            <person name="Rong J.C."/>
            <person name="Zhang Y.J."/>
            <person name="Zhao D.L."/>
            <person name="Chen X.L."/>
            <person name="Zhang X.Y."/>
            <person name="Chen B."/>
            <person name="Zhou B.C."/>
            <person name="Zhang Y.Z."/>
        </authorList>
    </citation>
    <scope>NUCLEOTIDE SEQUENCE [LARGE SCALE GENOMIC DNA]</scope>
    <source>
        <strain evidence="1 2">NO2</strain>
    </source>
</reference>